<dbReference type="Pfam" id="PF03098">
    <property type="entry name" value="An_peroxidase"/>
    <property type="match status" value="1"/>
</dbReference>
<dbReference type="InterPro" id="IPR052196">
    <property type="entry name" value="Bact_Kbp"/>
</dbReference>
<evidence type="ECO:0000313" key="4">
    <source>
        <dbReference type="Proteomes" id="UP000619479"/>
    </source>
</evidence>
<organism evidence="3 4">
    <name type="scientific">Actinoplanes cyaneus</name>
    <dbReference type="NCBI Taxonomy" id="52696"/>
    <lineage>
        <taxon>Bacteria</taxon>
        <taxon>Bacillati</taxon>
        <taxon>Actinomycetota</taxon>
        <taxon>Actinomycetes</taxon>
        <taxon>Micromonosporales</taxon>
        <taxon>Micromonosporaceae</taxon>
        <taxon>Actinoplanes</taxon>
    </lineage>
</organism>
<sequence>MPRLLHGRIVTEEELNRAARDLAEFSARSPARFAVTTPTDSHHFDFLFPTLQDDEANLLPEAANTPELLKKLGASMVDTDVSGQDSPIPAAYTYLGQFIDHDITLESGASATMAQLLDPTMTPLALAEVRNALRNLRTGELDLDSVYGAPAPRDPANAAKMLVGKVTTLRNNTTGPRRRPPGKGDDNDLPREPAGGDIEHDRAALTGDPRNDENLIIAQLHVAFLKAHNRLIAQGFSFGQASRTLRQHYQHIVVHDFLKRIAEPGIVDDIVEHGNRWFDYTAEPLRMPLEFAVAGYRLGHTMVRAAYDFNLNFHTRPGGIPASLELLFSFTALSGEVGGPDNPTLPENWIIEWENIVDGPNVMRARKLDTNVAAVGDTALFSLRKVDGKPETPPDAGRLPVRNLLRGYRLRLPTGQALAQHLGLPVMTKDEVLAAAGSPEQVTALQAGGFESRTPLWFYVLAEANHAHGGQRLGPVGSTLVAEVLIGLIRRSQDSFLRQPGWAPSLAAATPGTFELADLLRFAGVLSAGTTPQPPPTTYTVKRGDTLVGIAKSQLGDGNRWPQIFVLNRTIIKNPNVIFPGQVLHLPPKTPVGTIPRLYTVRKGDTLSGIARTLLGNQNRWPEIFNLNRAILSNPDRIIPGQVLVIPAT</sequence>
<accession>A0A919M4I2</accession>
<dbReference type="GO" id="GO:0004601">
    <property type="term" value="F:peroxidase activity"/>
    <property type="evidence" value="ECO:0007669"/>
    <property type="project" value="InterPro"/>
</dbReference>
<dbReference type="Pfam" id="PF01476">
    <property type="entry name" value="LysM"/>
    <property type="match status" value="2"/>
</dbReference>
<dbReference type="Gene3D" id="1.10.640.10">
    <property type="entry name" value="Haem peroxidase domain superfamily, animal type"/>
    <property type="match status" value="1"/>
</dbReference>
<dbReference type="SUPFAM" id="SSF48113">
    <property type="entry name" value="Heme-dependent peroxidases"/>
    <property type="match status" value="1"/>
</dbReference>
<dbReference type="InterPro" id="IPR037120">
    <property type="entry name" value="Haem_peroxidase_sf_animal"/>
</dbReference>
<name>A0A919M4I2_9ACTN</name>
<feature type="compositionally biased region" description="Basic and acidic residues" evidence="1">
    <location>
        <begin position="197"/>
        <end position="206"/>
    </location>
</feature>
<evidence type="ECO:0000259" key="2">
    <source>
        <dbReference type="PROSITE" id="PS51782"/>
    </source>
</evidence>
<gene>
    <name evidence="3" type="ORF">Acy02nite_02100</name>
</gene>
<dbReference type="CDD" id="cd09819">
    <property type="entry name" value="An_peroxidase_bacterial_1"/>
    <property type="match status" value="1"/>
</dbReference>
<keyword evidence="4" id="KW-1185">Reference proteome</keyword>
<dbReference type="InterPro" id="IPR036779">
    <property type="entry name" value="LysM_dom_sf"/>
</dbReference>
<dbReference type="Proteomes" id="UP000619479">
    <property type="component" value="Unassembled WGS sequence"/>
</dbReference>
<dbReference type="Gene3D" id="3.10.350.10">
    <property type="entry name" value="LysM domain"/>
    <property type="match status" value="2"/>
</dbReference>
<dbReference type="SMART" id="SM00257">
    <property type="entry name" value="LysM"/>
    <property type="match status" value="2"/>
</dbReference>
<protein>
    <recommendedName>
        <fullName evidence="2">LysM domain-containing protein</fullName>
    </recommendedName>
</protein>
<dbReference type="AlphaFoldDB" id="A0A919M4I2"/>
<reference evidence="3" key="1">
    <citation type="submission" date="2021-01" db="EMBL/GenBank/DDBJ databases">
        <title>Whole genome shotgun sequence of Actinoplanes cyaneus NBRC 14990.</title>
        <authorList>
            <person name="Komaki H."/>
            <person name="Tamura T."/>
        </authorList>
    </citation>
    <scope>NUCLEOTIDE SEQUENCE</scope>
    <source>
        <strain evidence="3">NBRC 14990</strain>
    </source>
</reference>
<dbReference type="PANTHER" id="PTHR34700:SF4">
    <property type="entry name" value="PHAGE-LIKE ELEMENT PBSX PROTEIN XKDP"/>
    <property type="match status" value="1"/>
</dbReference>
<comment type="caution">
    <text evidence="3">The sequence shown here is derived from an EMBL/GenBank/DDBJ whole genome shotgun (WGS) entry which is preliminary data.</text>
</comment>
<dbReference type="PANTHER" id="PTHR34700">
    <property type="entry name" value="POTASSIUM BINDING PROTEIN KBP"/>
    <property type="match status" value="1"/>
</dbReference>
<dbReference type="InterPro" id="IPR019791">
    <property type="entry name" value="Haem_peroxidase_animal"/>
</dbReference>
<feature type="compositionally biased region" description="Basic and acidic residues" evidence="1">
    <location>
        <begin position="182"/>
        <end position="191"/>
    </location>
</feature>
<dbReference type="CDD" id="cd00118">
    <property type="entry name" value="LysM"/>
    <property type="match status" value="2"/>
</dbReference>
<evidence type="ECO:0000256" key="1">
    <source>
        <dbReference type="SAM" id="MobiDB-lite"/>
    </source>
</evidence>
<feature type="domain" description="LysM" evidence="2">
    <location>
        <begin position="537"/>
        <end position="586"/>
    </location>
</feature>
<proteinExistence type="predicted"/>
<dbReference type="GO" id="GO:0006979">
    <property type="term" value="P:response to oxidative stress"/>
    <property type="evidence" value="ECO:0007669"/>
    <property type="project" value="InterPro"/>
</dbReference>
<feature type="domain" description="LysM" evidence="2">
    <location>
        <begin position="597"/>
        <end position="646"/>
    </location>
</feature>
<dbReference type="EMBL" id="BOMH01000002">
    <property type="protein sequence ID" value="GID62329.1"/>
    <property type="molecule type" value="Genomic_DNA"/>
</dbReference>
<dbReference type="SUPFAM" id="SSF54106">
    <property type="entry name" value="LysM domain"/>
    <property type="match status" value="2"/>
</dbReference>
<dbReference type="GO" id="GO:0020037">
    <property type="term" value="F:heme binding"/>
    <property type="evidence" value="ECO:0007669"/>
    <property type="project" value="InterPro"/>
</dbReference>
<evidence type="ECO:0000313" key="3">
    <source>
        <dbReference type="EMBL" id="GID62329.1"/>
    </source>
</evidence>
<dbReference type="RefSeq" id="WP_203737632.1">
    <property type="nucleotide sequence ID" value="NZ_BAAAUC010000002.1"/>
</dbReference>
<dbReference type="PROSITE" id="PS51782">
    <property type="entry name" value="LYSM"/>
    <property type="match status" value="2"/>
</dbReference>
<dbReference type="InterPro" id="IPR018392">
    <property type="entry name" value="LysM"/>
</dbReference>
<dbReference type="InterPro" id="IPR010255">
    <property type="entry name" value="Haem_peroxidase_sf"/>
</dbReference>
<feature type="region of interest" description="Disordered" evidence="1">
    <location>
        <begin position="165"/>
        <end position="206"/>
    </location>
</feature>